<sequence>MKGGASLDLHIKGPEVPAKVHRPKNLSSGILTVPHWAFTPLRNIGTVNLQAIAVDNQPDVMLSGLASTSGTVSENPTQTSSQTSSQTSPESSLSNTPKHGPDPVIISGGAVGGAVFVLLTTSFVFWRHRRKSRRDAVQSGEGGSRSRSTNPGDKAQNHSFSRHPLTPSGVRKVPFSVTQIKPHKLLLNGRSRGVYPPQRA</sequence>
<gene>
    <name evidence="3" type="ORF">K435DRAFT_968988</name>
</gene>
<evidence type="ECO:0000313" key="3">
    <source>
        <dbReference type="EMBL" id="THU89617.1"/>
    </source>
</evidence>
<feature type="transmembrane region" description="Helical" evidence="2">
    <location>
        <begin position="104"/>
        <end position="126"/>
    </location>
</feature>
<reference evidence="3 4" key="1">
    <citation type="journal article" date="2019" name="Nat. Ecol. Evol.">
        <title>Megaphylogeny resolves global patterns of mushroom evolution.</title>
        <authorList>
            <person name="Varga T."/>
            <person name="Krizsan K."/>
            <person name="Foldi C."/>
            <person name="Dima B."/>
            <person name="Sanchez-Garcia M."/>
            <person name="Sanchez-Ramirez S."/>
            <person name="Szollosi G.J."/>
            <person name="Szarkandi J.G."/>
            <person name="Papp V."/>
            <person name="Albert L."/>
            <person name="Andreopoulos W."/>
            <person name="Angelini C."/>
            <person name="Antonin V."/>
            <person name="Barry K.W."/>
            <person name="Bougher N.L."/>
            <person name="Buchanan P."/>
            <person name="Buyck B."/>
            <person name="Bense V."/>
            <person name="Catcheside P."/>
            <person name="Chovatia M."/>
            <person name="Cooper J."/>
            <person name="Damon W."/>
            <person name="Desjardin D."/>
            <person name="Finy P."/>
            <person name="Geml J."/>
            <person name="Haridas S."/>
            <person name="Hughes K."/>
            <person name="Justo A."/>
            <person name="Karasinski D."/>
            <person name="Kautmanova I."/>
            <person name="Kiss B."/>
            <person name="Kocsube S."/>
            <person name="Kotiranta H."/>
            <person name="LaButti K.M."/>
            <person name="Lechner B.E."/>
            <person name="Liimatainen K."/>
            <person name="Lipzen A."/>
            <person name="Lukacs Z."/>
            <person name="Mihaltcheva S."/>
            <person name="Morgado L.N."/>
            <person name="Niskanen T."/>
            <person name="Noordeloos M.E."/>
            <person name="Ohm R.A."/>
            <person name="Ortiz-Santana B."/>
            <person name="Ovrebo C."/>
            <person name="Racz N."/>
            <person name="Riley R."/>
            <person name="Savchenko A."/>
            <person name="Shiryaev A."/>
            <person name="Soop K."/>
            <person name="Spirin V."/>
            <person name="Szebenyi C."/>
            <person name="Tomsovsky M."/>
            <person name="Tulloss R.E."/>
            <person name="Uehling J."/>
            <person name="Grigoriev I.V."/>
            <person name="Vagvolgyi C."/>
            <person name="Papp T."/>
            <person name="Martin F.M."/>
            <person name="Miettinen O."/>
            <person name="Hibbett D.S."/>
            <person name="Nagy L.G."/>
        </authorList>
    </citation>
    <scope>NUCLEOTIDE SEQUENCE [LARGE SCALE GENOMIC DNA]</scope>
    <source>
        <strain evidence="3 4">CBS 962.96</strain>
    </source>
</reference>
<name>A0A4S8LKD6_DENBC</name>
<feature type="compositionally biased region" description="Low complexity" evidence="1">
    <location>
        <begin position="73"/>
        <end position="96"/>
    </location>
</feature>
<keyword evidence="2" id="KW-0812">Transmembrane</keyword>
<keyword evidence="2" id="KW-0472">Membrane</keyword>
<evidence type="ECO:0000256" key="1">
    <source>
        <dbReference type="SAM" id="MobiDB-lite"/>
    </source>
</evidence>
<dbReference type="CDD" id="cd12087">
    <property type="entry name" value="TM_EGFR-like"/>
    <property type="match status" value="1"/>
</dbReference>
<dbReference type="AlphaFoldDB" id="A0A4S8LKD6"/>
<dbReference type="EMBL" id="ML179361">
    <property type="protein sequence ID" value="THU89617.1"/>
    <property type="molecule type" value="Genomic_DNA"/>
</dbReference>
<protein>
    <submittedName>
        <fullName evidence="3">Uncharacterized protein</fullName>
    </submittedName>
</protein>
<accession>A0A4S8LKD6</accession>
<feature type="region of interest" description="Disordered" evidence="1">
    <location>
        <begin position="130"/>
        <end position="170"/>
    </location>
</feature>
<organism evidence="3 4">
    <name type="scientific">Dendrothele bispora (strain CBS 962.96)</name>
    <dbReference type="NCBI Taxonomy" id="1314807"/>
    <lineage>
        <taxon>Eukaryota</taxon>
        <taxon>Fungi</taxon>
        <taxon>Dikarya</taxon>
        <taxon>Basidiomycota</taxon>
        <taxon>Agaricomycotina</taxon>
        <taxon>Agaricomycetes</taxon>
        <taxon>Agaricomycetidae</taxon>
        <taxon>Agaricales</taxon>
        <taxon>Agaricales incertae sedis</taxon>
        <taxon>Dendrothele</taxon>
    </lineage>
</organism>
<keyword evidence="4" id="KW-1185">Reference proteome</keyword>
<evidence type="ECO:0000313" key="4">
    <source>
        <dbReference type="Proteomes" id="UP000297245"/>
    </source>
</evidence>
<proteinExistence type="predicted"/>
<evidence type="ECO:0000256" key="2">
    <source>
        <dbReference type="SAM" id="Phobius"/>
    </source>
</evidence>
<dbReference type="Proteomes" id="UP000297245">
    <property type="component" value="Unassembled WGS sequence"/>
</dbReference>
<feature type="region of interest" description="Disordered" evidence="1">
    <location>
        <begin position="65"/>
        <end position="105"/>
    </location>
</feature>
<keyword evidence="2" id="KW-1133">Transmembrane helix</keyword>